<name>A0A1G8PY33_9PSEU</name>
<sequence length="54" mass="5540">MQESALTGGAERMAPSRALGPLRTGIAESELRVGVNIAPEQQSVNAGIVSANFS</sequence>
<proteinExistence type="predicted"/>
<protein>
    <submittedName>
        <fullName evidence="2">Uncharacterized protein</fullName>
    </submittedName>
</protein>
<dbReference type="EMBL" id="FNET01000001">
    <property type="protein sequence ID" value="SDI97278.1"/>
    <property type="molecule type" value="Genomic_DNA"/>
</dbReference>
<dbReference type="AlphaFoldDB" id="A0A1G8PY33"/>
<evidence type="ECO:0000313" key="2">
    <source>
        <dbReference type="EMBL" id="SDI97278.1"/>
    </source>
</evidence>
<organism evidence="2 3">
    <name type="scientific">Lentzea albidocapillata subsp. violacea</name>
    <dbReference type="NCBI Taxonomy" id="128104"/>
    <lineage>
        <taxon>Bacteria</taxon>
        <taxon>Bacillati</taxon>
        <taxon>Actinomycetota</taxon>
        <taxon>Actinomycetes</taxon>
        <taxon>Pseudonocardiales</taxon>
        <taxon>Pseudonocardiaceae</taxon>
        <taxon>Lentzea</taxon>
    </lineage>
</organism>
<dbReference type="Proteomes" id="UP000199682">
    <property type="component" value="Unassembled WGS sequence"/>
</dbReference>
<accession>A0A1G8PY33</accession>
<reference evidence="3" key="1">
    <citation type="submission" date="2016-10" db="EMBL/GenBank/DDBJ databases">
        <authorList>
            <person name="Varghese N."/>
            <person name="Submissions S."/>
        </authorList>
    </citation>
    <scope>NUCLEOTIDE SEQUENCE [LARGE SCALE GENOMIC DNA]</scope>
    <source>
        <strain evidence="3">DSM 44796</strain>
    </source>
</reference>
<evidence type="ECO:0000256" key="1">
    <source>
        <dbReference type="SAM" id="MobiDB-lite"/>
    </source>
</evidence>
<gene>
    <name evidence="2" type="ORF">SAMN04488074_101179</name>
</gene>
<feature type="region of interest" description="Disordered" evidence="1">
    <location>
        <begin position="1"/>
        <end position="21"/>
    </location>
</feature>
<evidence type="ECO:0000313" key="3">
    <source>
        <dbReference type="Proteomes" id="UP000199682"/>
    </source>
</evidence>